<organism evidence="2 3">
    <name type="scientific">Campylobacter gastrosuis</name>
    <dbReference type="NCBI Taxonomy" id="2974576"/>
    <lineage>
        <taxon>Bacteria</taxon>
        <taxon>Pseudomonadati</taxon>
        <taxon>Campylobacterota</taxon>
        <taxon>Epsilonproteobacteria</taxon>
        <taxon>Campylobacterales</taxon>
        <taxon>Campylobacteraceae</taxon>
        <taxon>Campylobacter</taxon>
    </lineage>
</organism>
<reference evidence="2" key="2">
    <citation type="journal article" date="2023" name="Microorganisms">
        <title>Isolation and Genomic Characteristics of Cat-Borne Campylobacter felis sp. nov. and Sheep-Borne Campylobacter ovis sp. nov.</title>
        <authorList>
            <person name="Wang H."/>
            <person name="Li Y."/>
            <person name="Gu Y."/>
            <person name="Zhou G."/>
            <person name="Chen X."/>
            <person name="Zhang X."/>
            <person name="Shao Z."/>
            <person name="Zhang J."/>
            <person name="Zhang M."/>
        </authorList>
    </citation>
    <scope>NUCLEOTIDE SEQUENCE</scope>
    <source>
        <strain evidence="2">PS10</strain>
    </source>
</reference>
<proteinExistence type="predicted"/>
<name>A0ABT7HQ34_9BACT</name>
<dbReference type="Proteomes" id="UP001173801">
    <property type="component" value="Unassembled WGS sequence"/>
</dbReference>
<sequence length="398" mass="44802">MDKLDKNLANHKESNGVLISIKALTIEFFKDAKTSDLAPKMAHLLQKFQEYDLVSTKNLKSAMEGINQCLVGSAERELYELIDKQDELTRKIKAKQDEIRGALKISFETAENLVINSEISCKDEVLNLLNNAIIKETRMLWILKESSQNAFLTTIENGINIAETIAQIAKNMTFSAINEGEFSSKRAVEISKTIITSAAEVANEGHIYAKELISAAVIGTKDGLESATIRLKDEAKFAPDELVNKNLKELKNIEQEFIFMLKELENTLEAPAKDEIKRLLETSIDSTLARLKRISEQASAGLSERLEELRQNPNIAELINGTNERLEKLKSAFEVIKTDINVNEKLENIKKELEELEKRAEQKFGTLNLKDEAKKMGDRAYKAAKELLNSLKKDSKSE</sequence>
<dbReference type="RefSeq" id="WP_284937683.1">
    <property type="nucleotide sequence ID" value="NZ_JANURM010000006.1"/>
</dbReference>
<feature type="coiled-coil region" evidence="1">
    <location>
        <begin position="336"/>
        <end position="370"/>
    </location>
</feature>
<accession>A0ABT7HQ34</accession>
<reference evidence="2" key="1">
    <citation type="submission" date="2022-08" db="EMBL/GenBank/DDBJ databases">
        <authorList>
            <person name="Wang H."/>
        </authorList>
    </citation>
    <scope>NUCLEOTIDE SEQUENCE</scope>
    <source>
        <strain evidence="2">PS10</strain>
    </source>
</reference>
<keyword evidence="3" id="KW-1185">Reference proteome</keyword>
<comment type="caution">
    <text evidence="2">The sequence shown here is derived from an EMBL/GenBank/DDBJ whole genome shotgun (WGS) entry which is preliminary data.</text>
</comment>
<gene>
    <name evidence="2" type="ORF">NYG85_06510</name>
</gene>
<dbReference type="EMBL" id="JANURM010000006">
    <property type="protein sequence ID" value="MDL0089025.1"/>
    <property type="molecule type" value="Genomic_DNA"/>
</dbReference>
<protein>
    <submittedName>
        <fullName evidence="2">Uncharacterized protein</fullName>
    </submittedName>
</protein>
<evidence type="ECO:0000313" key="3">
    <source>
        <dbReference type="Proteomes" id="UP001173801"/>
    </source>
</evidence>
<evidence type="ECO:0000256" key="1">
    <source>
        <dbReference type="SAM" id="Coils"/>
    </source>
</evidence>
<evidence type="ECO:0000313" key="2">
    <source>
        <dbReference type="EMBL" id="MDL0089025.1"/>
    </source>
</evidence>
<keyword evidence="1" id="KW-0175">Coiled coil</keyword>